<evidence type="ECO:0000256" key="1">
    <source>
        <dbReference type="SAM" id="Coils"/>
    </source>
</evidence>
<evidence type="ECO:0000313" key="3">
    <source>
        <dbReference type="EMBL" id="CAI2361209.1"/>
    </source>
</evidence>
<gene>
    <name evidence="3" type="ORF">ECRASSUSDP1_LOCUS2519</name>
</gene>
<accession>A0AAD1U6P7</accession>
<feature type="coiled-coil region" evidence="1">
    <location>
        <begin position="247"/>
        <end position="281"/>
    </location>
</feature>
<proteinExistence type="predicted"/>
<protein>
    <submittedName>
        <fullName evidence="3">Uncharacterized protein</fullName>
    </submittedName>
</protein>
<dbReference type="Proteomes" id="UP001295684">
    <property type="component" value="Unassembled WGS sequence"/>
</dbReference>
<organism evidence="3 4">
    <name type="scientific">Euplotes crassus</name>
    <dbReference type="NCBI Taxonomy" id="5936"/>
    <lineage>
        <taxon>Eukaryota</taxon>
        <taxon>Sar</taxon>
        <taxon>Alveolata</taxon>
        <taxon>Ciliophora</taxon>
        <taxon>Intramacronucleata</taxon>
        <taxon>Spirotrichea</taxon>
        <taxon>Hypotrichia</taxon>
        <taxon>Euplotida</taxon>
        <taxon>Euplotidae</taxon>
        <taxon>Moneuplotes</taxon>
    </lineage>
</organism>
<feature type="compositionally biased region" description="Basic and acidic residues" evidence="2">
    <location>
        <begin position="51"/>
        <end position="75"/>
    </location>
</feature>
<comment type="caution">
    <text evidence="3">The sequence shown here is derived from an EMBL/GenBank/DDBJ whole genome shotgun (WGS) entry which is preliminary data.</text>
</comment>
<feature type="region of interest" description="Disordered" evidence="2">
    <location>
        <begin position="1"/>
        <end position="79"/>
    </location>
</feature>
<sequence>MFLPKHSYIDSFNYGPSDDGSSSQEKSMRGESEDNYDPSNESISSCNTTQRDARIYGESNEESKLRGYEEQKSSNEEVFNFQDEIESLADLKSVESSEYFSTDKSLGQDISVIKKKIDEESDDSEEIEKIQDDWIIEPPKKIDQNWTLKESIDDLIAKITKVKDSANDSNEMRKRIEKTITKTIKKISKNEQSFESKLNGEPIHRSLYSDLRKTDHDYICRIYDAFDSTYKLSKLLKLRNPSNEKDQKALKKEIKKKKDKANDLKISMKEKLNEMKKTLQKNGQNSDTLLFVLNGLVKEDGWVKDGLQKHFESSEKTIETLRSTIIKKFVTKNQTDSLTHKEVCNELYHEFEAISKSQDKILDVLLEQAKIIQDKLVQLGELEYSDLSSSSASKSISESQKKIEDESILAIKDMKTQYNLLLKEKNELEKEIKKVKFDKSEEILSLQGKNAKLIQEKRNLYKEKEEYRVKASEFHKLQEENKRLISTLASTEEAKKKAEDQLHRKNEEFSTLESETKKIVQERDDLLEENSNLSKQNDKLTKSNNELLEQSNDLLNESMSMANPNDEIKDLEKDKLELNKKLEELTKKYEETQELNKNLKEEGEKLKNKEKKLDEDLKEKERNSKKDNEEIGDLKKQVKELDTKCNKAESENNDLKSKMEENKKEYDNLKEVSDLSKARIKKFEEDKKVQDDTIRSLQQDRDLLISSHREEQIDIEYEIRDLRDTFDDLLLEHNINPGGLMGTSQPSTPAPAPAPAAYIEEVAQGNVIED</sequence>
<keyword evidence="1" id="KW-0175">Coiled coil</keyword>
<name>A0AAD1U6P7_EUPCR</name>
<feature type="compositionally biased region" description="Basic and acidic residues" evidence="2">
    <location>
        <begin position="597"/>
        <end position="662"/>
    </location>
</feature>
<feature type="region of interest" description="Disordered" evidence="2">
    <location>
        <begin position="587"/>
        <end position="662"/>
    </location>
</feature>
<evidence type="ECO:0000256" key="2">
    <source>
        <dbReference type="SAM" id="MobiDB-lite"/>
    </source>
</evidence>
<dbReference type="AlphaFoldDB" id="A0AAD1U6P7"/>
<reference evidence="3" key="1">
    <citation type="submission" date="2023-07" db="EMBL/GenBank/DDBJ databases">
        <authorList>
            <consortium name="AG Swart"/>
            <person name="Singh M."/>
            <person name="Singh A."/>
            <person name="Seah K."/>
            <person name="Emmerich C."/>
        </authorList>
    </citation>
    <scope>NUCLEOTIDE SEQUENCE</scope>
    <source>
        <strain evidence="3">DP1</strain>
    </source>
</reference>
<dbReference type="EMBL" id="CAMPGE010002407">
    <property type="protein sequence ID" value="CAI2361209.1"/>
    <property type="molecule type" value="Genomic_DNA"/>
</dbReference>
<keyword evidence="4" id="KW-1185">Reference proteome</keyword>
<evidence type="ECO:0000313" key="4">
    <source>
        <dbReference type="Proteomes" id="UP001295684"/>
    </source>
</evidence>
<feature type="compositionally biased region" description="Polar residues" evidence="2">
    <location>
        <begin position="37"/>
        <end position="50"/>
    </location>
</feature>
<feature type="region of interest" description="Disordered" evidence="2">
    <location>
        <begin position="496"/>
        <end position="516"/>
    </location>
</feature>